<dbReference type="SUPFAM" id="SSF52374">
    <property type="entry name" value="Nucleotidylyl transferase"/>
    <property type="match status" value="1"/>
</dbReference>
<keyword evidence="6 11" id="KW-0547">Nucleotide-binding</keyword>
<evidence type="ECO:0000256" key="4">
    <source>
        <dbReference type="ARBA" id="ARBA00022490"/>
    </source>
</evidence>
<dbReference type="Pfam" id="PF09334">
    <property type="entry name" value="tRNA-synt_1g"/>
    <property type="match status" value="1"/>
</dbReference>
<evidence type="ECO:0000256" key="3">
    <source>
        <dbReference type="ARBA" id="ARBA00008258"/>
    </source>
</evidence>
<comment type="subcellular location">
    <subcellularLocation>
        <location evidence="2 11">Cytoplasm</location>
    </subcellularLocation>
</comment>
<comment type="catalytic activity">
    <reaction evidence="10 11">
        <text>tRNA(Met) + L-methionine + ATP = L-methionyl-tRNA(Met) + AMP + diphosphate</text>
        <dbReference type="Rhea" id="RHEA:13481"/>
        <dbReference type="Rhea" id="RHEA-COMP:9667"/>
        <dbReference type="Rhea" id="RHEA-COMP:9698"/>
        <dbReference type="ChEBI" id="CHEBI:30616"/>
        <dbReference type="ChEBI" id="CHEBI:33019"/>
        <dbReference type="ChEBI" id="CHEBI:57844"/>
        <dbReference type="ChEBI" id="CHEBI:78442"/>
        <dbReference type="ChEBI" id="CHEBI:78530"/>
        <dbReference type="ChEBI" id="CHEBI:456215"/>
        <dbReference type="EC" id="6.1.1.10"/>
    </reaction>
</comment>
<evidence type="ECO:0000256" key="5">
    <source>
        <dbReference type="ARBA" id="ARBA00022598"/>
    </source>
</evidence>
<dbReference type="PANTHER" id="PTHR45765:SF1">
    <property type="entry name" value="METHIONINE--TRNA LIGASE, CYTOPLASMIC"/>
    <property type="match status" value="1"/>
</dbReference>
<feature type="domain" description="Methionyl/Leucyl tRNA synthetase" evidence="12">
    <location>
        <begin position="7"/>
        <end position="401"/>
    </location>
</feature>
<accession>A0ABN5M286</accession>
<sequence>MKKSNKYIVTAAFPYANGPIHIGHLAGVYLPADIFVRFLRRKNKEVIFICGSDEHGVPITIQAKKENTTPKEIVNKYHFMIKDSFTNFGIHFDNYSRTSTMIHHKISTYFFKKLYKEKKIFEKVSEQYYDNEAKQFLADRYISGKCPHCKKKDAYGDQCENCGSSLSSDELIDPRSTISGSLPVLKKTKHWYLPLNEYQEFLEKWILTDHKKDWKVNVYGQSKSWLDKGLQPRAITRDLNWGIPIPFPKEIGKVLYVWFEAPIGYISSTIEWANRKKIDWKPYWKNKNTRLIQFIGKDNIVFHCIIFPVILKACNLGYILPDKIIANEFLHLENHKISTSRNWGVWLHEYLDDFPNQQDSLRYILIANMPEKKDNNFNWTDFQRKNNTELVAILGNFVNRSITLIQKYNNGIIPNPGILSIRDKDILKKVRKYPENIGNLIESFQFRDALVCFMDLARLGNKYLTKEEPWKGLSNQRVKPILYVSFQIVGMLAQLSDIFLPYTAKKLLKMLRLKAFFWKKIENKEEILCPGHVLGKSILLFKKITNEKVEKQLKKLNI</sequence>
<evidence type="ECO:0000256" key="6">
    <source>
        <dbReference type="ARBA" id="ARBA00022741"/>
    </source>
</evidence>
<dbReference type="InterPro" id="IPR023458">
    <property type="entry name" value="Met-tRNA_ligase_1"/>
</dbReference>
<proteinExistence type="inferred from homology"/>
<dbReference type="Gene3D" id="1.10.730.10">
    <property type="entry name" value="Isoleucyl-tRNA Synthetase, Domain 1"/>
    <property type="match status" value="1"/>
</dbReference>
<dbReference type="NCBIfam" id="TIGR00398">
    <property type="entry name" value="metG"/>
    <property type="match status" value="1"/>
</dbReference>
<gene>
    <name evidence="11" type="primary">metG</name>
    <name evidence="14" type="ORF">DM808_01570</name>
</gene>
<dbReference type="EC" id="6.1.1.10" evidence="11"/>
<dbReference type="RefSeq" id="WP_110495261.1">
    <property type="nucleotide sequence ID" value="NZ_CP029811.1"/>
</dbReference>
<dbReference type="NCBIfam" id="NF001100">
    <property type="entry name" value="PRK00133.1"/>
    <property type="match status" value="1"/>
</dbReference>
<dbReference type="Gene3D" id="2.20.28.20">
    <property type="entry name" value="Methionyl-tRNA synthetase, Zn-domain"/>
    <property type="match status" value="1"/>
</dbReference>
<dbReference type="EMBL" id="CP029812">
    <property type="protein sequence ID" value="AWU39852.1"/>
    <property type="molecule type" value="Genomic_DNA"/>
</dbReference>
<feature type="binding site" evidence="11">
    <location>
        <position position="159"/>
    </location>
    <ligand>
        <name>Zn(2+)</name>
        <dbReference type="ChEBI" id="CHEBI:29105"/>
    </ligand>
</feature>
<dbReference type="Gene3D" id="3.40.50.620">
    <property type="entry name" value="HUPs"/>
    <property type="match status" value="1"/>
</dbReference>
<comment type="similarity">
    <text evidence="3 11">Belongs to the class-I aminoacyl-tRNA synthetase family. MetG type 1 subfamily.</text>
</comment>
<name>A0ABN5M286_9FLAO</name>
<dbReference type="InterPro" id="IPR014758">
    <property type="entry name" value="Met-tRNA_synth"/>
</dbReference>
<evidence type="ECO:0000256" key="9">
    <source>
        <dbReference type="ARBA" id="ARBA00023146"/>
    </source>
</evidence>
<dbReference type="Pfam" id="PF19303">
    <property type="entry name" value="Anticodon_3"/>
    <property type="match status" value="1"/>
</dbReference>
<dbReference type="Proteomes" id="UP000247917">
    <property type="component" value="Chromosome"/>
</dbReference>
<feature type="binding site" evidence="11">
    <location>
        <position position="149"/>
    </location>
    <ligand>
        <name>Zn(2+)</name>
        <dbReference type="ChEBI" id="CHEBI:29105"/>
    </ligand>
</feature>
<evidence type="ECO:0000256" key="7">
    <source>
        <dbReference type="ARBA" id="ARBA00022840"/>
    </source>
</evidence>
<dbReference type="CDD" id="cd07957">
    <property type="entry name" value="Anticodon_Ia_Met"/>
    <property type="match status" value="1"/>
</dbReference>
<dbReference type="InterPro" id="IPR033911">
    <property type="entry name" value="MetRS_core"/>
</dbReference>
<evidence type="ECO:0000313" key="15">
    <source>
        <dbReference type="Proteomes" id="UP000247917"/>
    </source>
</evidence>
<dbReference type="SUPFAM" id="SSF47323">
    <property type="entry name" value="Anticodon-binding domain of a subclass of class I aminoacyl-tRNA synthetases"/>
    <property type="match status" value="1"/>
</dbReference>
<dbReference type="InterPro" id="IPR041872">
    <property type="entry name" value="Anticodon_Met"/>
</dbReference>
<dbReference type="PROSITE" id="PS00178">
    <property type="entry name" value="AA_TRNA_LIGASE_I"/>
    <property type="match status" value="1"/>
</dbReference>
<dbReference type="SUPFAM" id="SSF57770">
    <property type="entry name" value="Methionyl-tRNA synthetase (MetRS), Zn-domain"/>
    <property type="match status" value="1"/>
</dbReference>
<dbReference type="InterPro" id="IPR001412">
    <property type="entry name" value="aa-tRNA-synth_I_CS"/>
</dbReference>
<comment type="subunit">
    <text evidence="11">Monomer.</text>
</comment>
<protein>
    <recommendedName>
        <fullName evidence="11">Methionine--tRNA ligase</fullName>
        <ecNumber evidence="11">6.1.1.10</ecNumber>
    </recommendedName>
    <alternativeName>
        <fullName evidence="11">Methionyl-tRNA synthetase</fullName>
        <shortName evidence="11">MetRS</shortName>
    </alternativeName>
</protein>
<dbReference type="CDD" id="cd00814">
    <property type="entry name" value="MetRS_core"/>
    <property type="match status" value="1"/>
</dbReference>
<dbReference type="InterPro" id="IPR009080">
    <property type="entry name" value="tRNAsynth_Ia_anticodon-bd"/>
</dbReference>
<evidence type="ECO:0000256" key="8">
    <source>
        <dbReference type="ARBA" id="ARBA00022917"/>
    </source>
</evidence>
<organism evidence="14 15">
    <name type="scientific">Blattabacterium punctulatus</name>
    <dbReference type="NCBI Taxonomy" id="164514"/>
    <lineage>
        <taxon>Bacteria</taxon>
        <taxon>Pseudomonadati</taxon>
        <taxon>Bacteroidota</taxon>
        <taxon>Flavobacteriia</taxon>
        <taxon>Flavobacteriales</taxon>
        <taxon>Blattabacteriaceae</taxon>
        <taxon>Blattabacterium</taxon>
    </lineage>
</organism>
<keyword evidence="7 11" id="KW-0067">ATP-binding</keyword>
<keyword evidence="9 11" id="KW-0030">Aminoacyl-tRNA synthetase</keyword>
<comment type="function">
    <text evidence="1 11">Is required not only for elongation of protein synthesis but also for the initiation of all mRNA translation through initiator tRNA(fMet) aminoacylation.</text>
</comment>
<dbReference type="InterPro" id="IPR029038">
    <property type="entry name" value="MetRS_Zn"/>
</dbReference>
<feature type="binding site" evidence="11">
    <location>
        <position position="339"/>
    </location>
    <ligand>
        <name>ATP</name>
        <dbReference type="ChEBI" id="CHEBI:30616"/>
    </ligand>
</feature>
<keyword evidence="5 11" id="KW-0436">Ligase</keyword>
<evidence type="ECO:0000313" key="14">
    <source>
        <dbReference type="EMBL" id="AWU39852.1"/>
    </source>
</evidence>
<dbReference type="GO" id="GO:0016874">
    <property type="term" value="F:ligase activity"/>
    <property type="evidence" value="ECO:0007669"/>
    <property type="project" value="UniProtKB-KW"/>
</dbReference>
<reference evidence="14 15" key="1">
    <citation type="journal article" date="2018" name="Genome Biol. Evol.">
        <title>Parallel and Gradual Genome Erosion in the Blattabacterium Endosymbionts of Mastotermes darwiniensis and Cryptocercus Wood Roaches.</title>
        <authorList>
            <person name="Kinjo Y."/>
            <person name="Bourguignon T."/>
            <person name="Tong K.J."/>
            <person name="Kuwahara H."/>
            <person name="Lim S.J."/>
            <person name="Yoon K.B."/>
            <person name="Shigenobu S."/>
            <person name="Park Y.C."/>
            <person name="Nalepa C.A."/>
            <person name="Hongoh Y."/>
            <person name="Ohkuma M."/>
            <person name="Lo N."/>
            <person name="Tokuda G."/>
        </authorList>
    </citation>
    <scope>NUCLEOTIDE SEQUENCE [LARGE SCALE GENOMIC DNA]</scope>
    <source>
        <strain evidence="14 15">CPUsv</strain>
    </source>
</reference>
<keyword evidence="8 11" id="KW-0648">Protein biosynthesis</keyword>
<keyword evidence="4 11" id="KW-0963">Cytoplasm</keyword>
<feature type="short sequence motif" description="'KMSKS' region" evidence="11">
    <location>
        <begin position="336"/>
        <end position="340"/>
    </location>
</feature>
<dbReference type="InterPro" id="IPR015413">
    <property type="entry name" value="Methionyl/Leucyl_tRNA_Synth"/>
</dbReference>
<keyword evidence="11" id="KW-0862">Zinc</keyword>
<dbReference type="InterPro" id="IPR014729">
    <property type="entry name" value="Rossmann-like_a/b/a_fold"/>
</dbReference>
<feature type="short sequence motif" description="'HIGH' region" evidence="11">
    <location>
        <begin position="14"/>
        <end position="24"/>
    </location>
</feature>
<evidence type="ECO:0000256" key="10">
    <source>
        <dbReference type="ARBA" id="ARBA00047364"/>
    </source>
</evidence>
<evidence type="ECO:0000259" key="13">
    <source>
        <dbReference type="Pfam" id="PF19303"/>
    </source>
</evidence>
<keyword evidence="15" id="KW-1185">Reference proteome</keyword>
<evidence type="ECO:0000256" key="2">
    <source>
        <dbReference type="ARBA" id="ARBA00004496"/>
    </source>
</evidence>
<feature type="binding site" evidence="11">
    <location>
        <position position="162"/>
    </location>
    <ligand>
        <name>Zn(2+)</name>
        <dbReference type="ChEBI" id="CHEBI:29105"/>
    </ligand>
</feature>
<evidence type="ECO:0000256" key="1">
    <source>
        <dbReference type="ARBA" id="ARBA00003314"/>
    </source>
</evidence>
<evidence type="ECO:0000256" key="11">
    <source>
        <dbReference type="HAMAP-Rule" id="MF_00098"/>
    </source>
</evidence>
<feature type="binding site" evidence="11">
    <location>
        <position position="146"/>
    </location>
    <ligand>
        <name>Zn(2+)</name>
        <dbReference type="ChEBI" id="CHEBI:29105"/>
    </ligand>
</feature>
<comment type="cofactor">
    <cofactor evidence="11">
        <name>Zn(2+)</name>
        <dbReference type="ChEBI" id="CHEBI:29105"/>
    </cofactor>
    <text evidence="11">Binds 1 zinc ion per subunit.</text>
</comment>
<dbReference type="PANTHER" id="PTHR45765">
    <property type="entry name" value="METHIONINE--TRNA LIGASE"/>
    <property type="match status" value="1"/>
</dbReference>
<dbReference type="HAMAP" id="MF_00098">
    <property type="entry name" value="Met_tRNA_synth_type1"/>
    <property type="match status" value="1"/>
</dbReference>
<dbReference type="PRINTS" id="PR01041">
    <property type="entry name" value="TRNASYNTHMET"/>
</dbReference>
<keyword evidence="11" id="KW-0479">Metal-binding</keyword>
<feature type="domain" description="Methionyl-tRNA synthetase anticodon-binding" evidence="13">
    <location>
        <begin position="413"/>
        <end position="553"/>
    </location>
</feature>
<evidence type="ECO:0000259" key="12">
    <source>
        <dbReference type="Pfam" id="PF09334"/>
    </source>
</evidence>